<protein>
    <submittedName>
        <fullName evidence="1">Uncharacterized protein</fullName>
    </submittedName>
</protein>
<dbReference type="Proteomes" id="UP000297595">
    <property type="component" value="Unassembled WGS sequence"/>
</dbReference>
<gene>
    <name evidence="1" type="ORF">EYR41_000165</name>
</gene>
<evidence type="ECO:0000313" key="1">
    <source>
        <dbReference type="EMBL" id="TGJ73045.1"/>
    </source>
</evidence>
<dbReference type="EMBL" id="SOZJ01000001">
    <property type="protein sequence ID" value="TGJ73045.1"/>
    <property type="molecule type" value="Genomic_DNA"/>
</dbReference>
<evidence type="ECO:0000313" key="2">
    <source>
        <dbReference type="Proteomes" id="UP000297595"/>
    </source>
</evidence>
<comment type="caution">
    <text evidence="1">The sequence shown here is derived from an EMBL/GenBank/DDBJ whole genome shotgun (WGS) entry which is preliminary data.</text>
</comment>
<dbReference type="AlphaFoldDB" id="A0A8H2E5U1"/>
<proteinExistence type="predicted"/>
<sequence length="117" mass="13967">MKRGETSGWLEANLISLDVGGWTCLRRPCILLANRKEFSNTNMNYRRNQSFSRIRIFMNFLSYRYIESDWTICKPWDQYLIAGPLDRTVSYWFILKKWSLRSRAGLIRTEWGVFAIT</sequence>
<name>A0A8H2E5U1_ORBOL</name>
<accession>A0A8H2E5U1</accession>
<reference evidence="1 2" key="1">
    <citation type="submission" date="2019-03" db="EMBL/GenBank/DDBJ databases">
        <title>Nematode-trapping fungi genome.</title>
        <authorList>
            <person name="Vidal-Diez De Ulzurrun G."/>
        </authorList>
    </citation>
    <scope>NUCLEOTIDE SEQUENCE [LARGE SCALE GENOMIC DNA]</scope>
    <source>
        <strain evidence="1 2">TWF154</strain>
    </source>
</reference>
<organism evidence="1 2">
    <name type="scientific">Orbilia oligospora</name>
    <name type="common">Nematode-trapping fungus</name>
    <name type="synonym">Arthrobotrys oligospora</name>
    <dbReference type="NCBI Taxonomy" id="2813651"/>
    <lineage>
        <taxon>Eukaryota</taxon>
        <taxon>Fungi</taxon>
        <taxon>Dikarya</taxon>
        <taxon>Ascomycota</taxon>
        <taxon>Pezizomycotina</taxon>
        <taxon>Orbiliomycetes</taxon>
        <taxon>Orbiliales</taxon>
        <taxon>Orbiliaceae</taxon>
        <taxon>Orbilia</taxon>
    </lineage>
</organism>